<dbReference type="InterPro" id="IPR051043">
    <property type="entry name" value="Sulfatase_Mod_Factor_Kinase"/>
</dbReference>
<sequence length="284" mass="30505">MKTTASDDDGAALHRRPALAAQSDSPAGRAVTVSLASVPGGTLEMRDARSGSSRTVNLVPYSIGRTQITEADWVQAGGSPATPERVGQLPAHPVTWFDAVRWCNNLSSLAGMRPVYAISSREVSWDVGADGYRLPTEAEWEFACRAGTLTPTYGPLPDIAWTAADRVEAPREVALKAPNAFGLFDMIGNVWEWCWDFADTARYGDYRTLRGGGWADKAWSTRASVRRGSAPDAVLEDVGFRVARGAVGEPGARQAQGWSAAADRRRADITGPLPVGWTPHRGLP</sequence>
<organism evidence="3 4">
    <name type="scientific">Arthrobacter crusticola</name>
    <dbReference type="NCBI Taxonomy" id="2547960"/>
    <lineage>
        <taxon>Bacteria</taxon>
        <taxon>Bacillati</taxon>
        <taxon>Actinomycetota</taxon>
        <taxon>Actinomycetes</taxon>
        <taxon>Micrococcales</taxon>
        <taxon>Micrococcaceae</taxon>
        <taxon>Arthrobacter</taxon>
    </lineage>
</organism>
<dbReference type="PANTHER" id="PTHR23150">
    <property type="entry name" value="SULFATASE MODIFYING FACTOR 1, 2"/>
    <property type="match status" value="1"/>
</dbReference>
<feature type="domain" description="Sulfatase-modifying factor enzyme-like" evidence="2">
    <location>
        <begin position="37"/>
        <end position="244"/>
    </location>
</feature>
<proteinExistence type="predicted"/>
<evidence type="ECO:0000313" key="3">
    <source>
        <dbReference type="EMBL" id="TDK24245.1"/>
    </source>
</evidence>
<dbReference type="Gene3D" id="3.90.1580.10">
    <property type="entry name" value="paralog of FGE (formylglycine-generating enzyme)"/>
    <property type="match status" value="1"/>
</dbReference>
<evidence type="ECO:0000256" key="1">
    <source>
        <dbReference type="SAM" id="MobiDB-lite"/>
    </source>
</evidence>
<dbReference type="Pfam" id="PF03781">
    <property type="entry name" value="FGE-sulfatase"/>
    <property type="match status" value="1"/>
</dbReference>
<dbReference type="InterPro" id="IPR016187">
    <property type="entry name" value="CTDL_fold"/>
</dbReference>
<comment type="caution">
    <text evidence="3">The sequence shown here is derived from an EMBL/GenBank/DDBJ whole genome shotgun (WGS) entry which is preliminary data.</text>
</comment>
<dbReference type="InterPro" id="IPR005532">
    <property type="entry name" value="SUMF_dom"/>
</dbReference>
<keyword evidence="4" id="KW-1185">Reference proteome</keyword>
<dbReference type="EMBL" id="SMTK01000005">
    <property type="protein sequence ID" value="TDK24245.1"/>
    <property type="molecule type" value="Genomic_DNA"/>
</dbReference>
<evidence type="ECO:0000259" key="2">
    <source>
        <dbReference type="Pfam" id="PF03781"/>
    </source>
</evidence>
<feature type="compositionally biased region" description="Acidic residues" evidence="1">
    <location>
        <begin position="1"/>
        <end position="10"/>
    </location>
</feature>
<dbReference type="GO" id="GO:0120147">
    <property type="term" value="F:formylglycine-generating oxidase activity"/>
    <property type="evidence" value="ECO:0007669"/>
    <property type="project" value="TreeGrafter"/>
</dbReference>
<dbReference type="SUPFAM" id="SSF56436">
    <property type="entry name" value="C-type lectin-like"/>
    <property type="match status" value="1"/>
</dbReference>
<gene>
    <name evidence="3" type="ORF">E2F48_14755</name>
</gene>
<name>A0A4R5TNH0_9MICC</name>
<accession>A0A4R5TNH0</accession>
<reference evidence="3 4" key="1">
    <citation type="submission" date="2019-03" db="EMBL/GenBank/DDBJ databases">
        <title>Arthrobacter sp. nov., an bacterium isolated from biocrust in Mu Us Desert.</title>
        <authorList>
            <person name="Lixiong L."/>
        </authorList>
    </citation>
    <scope>NUCLEOTIDE SEQUENCE [LARGE SCALE GENOMIC DNA]</scope>
    <source>
        <strain evidence="3 4">SLN-3</strain>
    </source>
</reference>
<dbReference type="AlphaFoldDB" id="A0A4R5TNH0"/>
<dbReference type="InterPro" id="IPR042095">
    <property type="entry name" value="SUMF_sf"/>
</dbReference>
<dbReference type="Proteomes" id="UP000295411">
    <property type="component" value="Unassembled WGS sequence"/>
</dbReference>
<dbReference type="PANTHER" id="PTHR23150:SF19">
    <property type="entry name" value="FORMYLGLYCINE-GENERATING ENZYME"/>
    <property type="match status" value="1"/>
</dbReference>
<protein>
    <submittedName>
        <fullName evidence="3">Formylglycine-generating enzyme family protein</fullName>
    </submittedName>
</protein>
<evidence type="ECO:0000313" key="4">
    <source>
        <dbReference type="Proteomes" id="UP000295411"/>
    </source>
</evidence>
<dbReference type="OrthoDB" id="9768004at2"/>
<feature type="region of interest" description="Disordered" evidence="1">
    <location>
        <begin position="1"/>
        <end position="26"/>
    </location>
</feature>